<accession>A0A0L6UYV2</accession>
<dbReference type="VEuPathDB" id="FungiDB:VP01_335g14"/>
<evidence type="ECO:0000313" key="2">
    <source>
        <dbReference type="Proteomes" id="UP000037035"/>
    </source>
</evidence>
<evidence type="ECO:0000313" key="1">
    <source>
        <dbReference type="EMBL" id="KNZ53055.1"/>
    </source>
</evidence>
<dbReference type="Proteomes" id="UP000037035">
    <property type="component" value="Unassembled WGS sequence"/>
</dbReference>
<dbReference type="EMBL" id="LAVV01008346">
    <property type="protein sequence ID" value="KNZ53055.1"/>
    <property type="molecule type" value="Genomic_DNA"/>
</dbReference>
<protein>
    <submittedName>
        <fullName evidence="1">Uncharacterized protein</fullName>
    </submittedName>
</protein>
<dbReference type="AlphaFoldDB" id="A0A0L6UYV2"/>
<proteinExistence type="predicted"/>
<organism evidence="1 2">
    <name type="scientific">Puccinia sorghi</name>
    <dbReference type="NCBI Taxonomy" id="27349"/>
    <lineage>
        <taxon>Eukaryota</taxon>
        <taxon>Fungi</taxon>
        <taxon>Dikarya</taxon>
        <taxon>Basidiomycota</taxon>
        <taxon>Pucciniomycotina</taxon>
        <taxon>Pucciniomycetes</taxon>
        <taxon>Pucciniales</taxon>
        <taxon>Pucciniaceae</taxon>
        <taxon>Puccinia</taxon>
    </lineage>
</organism>
<reference evidence="1 2" key="1">
    <citation type="submission" date="2015-08" db="EMBL/GenBank/DDBJ databases">
        <title>Next Generation Sequencing and Analysis of the Genome of Puccinia sorghi L Schw, the Causal Agent of Maize Common Rust.</title>
        <authorList>
            <person name="Rochi L."/>
            <person name="Burguener G."/>
            <person name="Darino M."/>
            <person name="Turjanski A."/>
            <person name="Kreff E."/>
            <person name="Dieguez M.J."/>
            <person name="Sacco F."/>
        </authorList>
    </citation>
    <scope>NUCLEOTIDE SEQUENCE [LARGE SCALE GENOMIC DNA]</scope>
    <source>
        <strain evidence="1 2">RO10H11247</strain>
    </source>
</reference>
<comment type="caution">
    <text evidence="1">The sequence shown here is derived from an EMBL/GenBank/DDBJ whole genome shotgun (WGS) entry which is preliminary data.</text>
</comment>
<keyword evidence="2" id="KW-1185">Reference proteome</keyword>
<gene>
    <name evidence="1" type="ORF">VP01_335g14</name>
</gene>
<name>A0A0L6UYV2_9BASI</name>
<sequence>MDPMDLTQLASYAAMWHYMYVNKDIQDTVYIQARRVALDCGPRWEPWNNH</sequence>